<evidence type="ECO:0000256" key="1">
    <source>
        <dbReference type="ARBA" id="ARBA00023242"/>
    </source>
</evidence>
<dbReference type="PANTHER" id="PTHR47431">
    <property type="entry name" value="ZN(II)2CYS6 TRANSCRIPTION FACTOR (EUROFUNG)-RELATED"/>
    <property type="match status" value="1"/>
</dbReference>
<dbReference type="Gene3D" id="4.10.240.10">
    <property type="entry name" value="Zn(2)-C6 fungal-type DNA-binding domain"/>
    <property type="match status" value="1"/>
</dbReference>
<organism evidence="4 5">
    <name type="scientific">Apiospora saccharicola</name>
    <dbReference type="NCBI Taxonomy" id="335842"/>
    <lineage>
        <taxon>Eukaryota</taxon>
        <taxon>Fungi</taxon>
        <taxon>Dikarya</taxon>
        <taxon>Ascomycota</taxon>
        <taxon>Pezizomycotina</taxon>
        <taxon>Sordariomycetes</taxon>
        <taxon>Xylariomycetidae</taxon>
        <taxon>Amphisphaeriales</taxon>
        <taxon>Apiosporaceae</taxon>
        <taxon>Apiospora</taxon>
    </lineage>
</organism>
<dbReference type="EMBL" id="JAQQWM010000005">
    <property type="protein sequence ID" value="KAK8063312.1"/>
    <property type="molecule type" value="Genomic_DNA"/>
</dbReference>
<keyword evidence="1" id="KW-0539">Nucleus</keyword>
<reference evidence="4 5" key="1">
    <citation type="submission" date="2023-01" db="EMBL/GenBank/DDBJ databases">
        <title>Analysis of 21 Apiospora genomes using comparative genomics revels a genus with tremendous synthesis potential of carbohydrate active enzymes and secondary metabolites.</title>
        <authorList>
            <person name="Sorensen T."/>
        </authorList>
    </citation>
    <scope>NUCLEOTIDE SEQUENCE [LARGE SCALE GENOMIC DNA]</scope>
    <source>
        <strain evidence="4 5">CBS 83171</strain>
    </source>
</reference>
<comment type="caution">
    <text evidence="4">The sequence shown here is derived from an EMBL/GenBank/DDBJ whole genome shotgun (WGS) entry which is preliminary data.</text>
</comment>
<dbReference type="SUPFAM" id="SSF57701">
    <property type="entry name" value="Zn2/Cys6 DNA-binding domain"/>
    <property type="match status" value="1"/>
</dbReference>
<dbReference type="Proteomes" id="UP001446871">
    <property type="component" value="Unassembled WGS sequence"/>
</dbReference>
<evidence type="ECO:0000313" key="4">
    <source>
        <dbReference type="EMBL" id="KAK8063312.1"/>
    </source>
</evidence>
<dbReference type="InterPro" id="IPR001138">
    <property type="entry name" value="Zn2Cys6_DnaBD"/>
</dbReference>
<dbReference type="CDD" id="cd12148">
    <property type="entry name" value="fungal_TF_MHR"/>
    <property type="match status" value="1"/>
</dbReference>
<dbReference type="PROSITE" id="PS00463">
    <property type="entry name" value="ZN2_CY6_FUNGAL_1"/>
    <property type="match status" value="1"/>
</dbReference>
<evidence type="ECO:0000313" key="5">
    <source>
        <dbReference type="Proteomes" id="UP001446871"/>
    </source>
</evidence>
<protein>
    <submittedName>
        <fullName evidence="4">C6 zinc finger domain protein</fullName>
    </submittedName>
</protein>
<accession>A0ABR1UWM1</accession>
<proteinExistence type="predicted"/>
<name>A0ABR1UWM1_9PEZI</name>
<dbReference type="PROSITE" id="PS50048">
    <property type="entry name" value="ZN2_CY6_FUNGAL_2"/>
    <property type="match status" value="1"/>
</dbReference>
<dbReference type="InterPro" id="IPR036864">
    <property type="entry name" value="Zn2-C6_fun-type_DNA-bd_sf"/>
</dbReference>
<dbReference type="PANTHER" id="PTHR47431:SF4">
    <property type="entry name" value="ZN(II)2CYS6 TRANSCRIPTION FACTOR (EUROFUNG)"/>
    <property type="match status" value="1"/>
</dbReference>
<dbReference type="SMART" id="SM00066">
    <property type="entry name" value="GAL4"/>
    <property type="match status" value="1"/>
</dbReference>
<sequence>MSTTPESATSRKASGPRVVLACIPCRERHVRCSAEQPNCRRCIADGKSCRYAKSRRGGLDRAALEARRRRLEAESAKESITSTSSPSIARSDQSRDGAGVNAASGAHCQDRGEEPDWLRMFVETPSSQHPPSEDDYNAMSGVSTTDSLGSIHHAEAIRTHVFPDANLDSYYLHFHKFHPCVVPKPALERLVKDPGLLEKLYPLISVMRYIGSLFHSRSRSKENILPQPALSKIPISSPFKVQCHLLYSVALYWSDEKPRAYEQLNASINMAVELGMQHRIFATEHGAGDAVLEESFRRTWWQLLSVEASTAATDRSFSFRVCEIETTVDLPCEEDEYESEVGAYTPFSSPSSPEFLLMFNMILYTLFLPKLHQTIPAPRTWDDYCARELETDGPGYSSFAHLVGAYRSITSALKSIPPLTKPHGSALVIQEIDTVIDGWLHLLPESKREVMSESGEIDELMFQAHMLVHTATLTVHRPFSKLLFHPLETMSSCTTYPSDEPVAQESLIVHTTRCLRAIEAQVRLLALPAERFSHTPFIVCMVTTGAIPLLSACRTIFSDEKLAVGRNQLRLIIGCLKALAETWTRAARYVRELQELARILLASKPKPAPAPAVTGPRRDAFIEGGALLSGQEDASPLGQALVSPAVGDAVPDVDNEWSSADILAAISSMPTIGAGWNINDLSPGINPWWPSC</sequence>
<evidence type="ECO:0000256" key="2">
    <source>
        <dbReference type="SAM" id="MobiDB-lite"/>
    </source>
</evidence>
<keyword evidence="5" id="KW-1185">Reference proteome</keyword>
<dbReference type="CDD" id="cd00067">
    <property type="entry name" value="GAL4"/>
    <property type="match status" value="1"/>
</dbReference>
<feature type="region of interest" description="Disordered" evidence="2">
    <location>
        <begin position="70"/>
        <end position="110"/>
    </location>
</feature>
<feature type="domain" description="Zn(2)-C6 fungal-type" evidence="3">
    <location>
        <begin position="21"/>
        <end position="51"/>
    </location>
</feature>
<gene>
    <name evidence="4" type="ORF">PG996_007964</name>
</gene>
<evidence type="ECO:0000259" key="3">
    <source>
        <dbReference type="PROSITE" id="PS50048"/>
    </source>
</evidence>
<dbReference type="Pfam" id="PF00172">
    <property type="entry name" value="Zn_clus"/>
    <property type="match status" value="1"/>
</dbReference>
<feature type="compositionally biased region" description="Polar residues" evidence="2">
    <location>
        <begin position="78"/>
        <end position="91"/>
    </location>
</feature>